<dbReference type="InterPro" id="IPR021109">
    <property type="entry name" value="Peptidase_aspartic_dom_sf"/>
</dbReference>
<evidence type="ECO:0000313" key="2">
    <source>
        <dbReference type="EMBL" id="CAF1483654.1"/>
    </source>
</evidence>
<dbReference type="OrthoDB" id="10058489at2759"/>
<protein>
    <recommendedName>
        <fullName evidence="5">Peptidase A2 domain-containing protein</fullName>
    </recommendedName>
</protein>
<evidence type="ECO:0008006" key="5">
    <source>
        <dbReference type="Google" id="ProtNLM"/>
    </source>
</evidence>
<dbReference type="EMBL" id="CAJNOQ010021272">
    <property type="protein sequence ID" value="CAF1483654.1"/>
    <property type="molecule type" value="Genomic_DNA"/>
</dbReference>
<accession>A0A815S591</accession>
<organism evidence="2 4">
    <name type="scientific">Didymodactylos carnosus</name>
    <dbReference type="NCBI Taxonomy" id="1234261"/>
    <lineage>
        <taxon>Eukaryota</taxon>
        <taxon>Metazoa</taxon>
        <taxon>Spiralia</taxon>
        <taxon>Gnathifera</taxon>
        <taxon>Rotifera</taxon>
        <taxon>Eurotatoria</taxon>
        <taxon>Bdelloidea</taxon>
        <taxon>Philodinida</taxon>
        <taxon>Philodinidae</taxon>
        <taxon>Didymodactylos</taxon>
    </lineage>
</organism>
<dbReference type="Proteomes" id="UP000663829">
    <property type="component" value="Unassembled WGS sequence"/>
</dbReference>
<feature type="region of interest" description="Disordered" evidence="1">
    <location>
        <begin position="88"/>
        <end position="119"/>
    </location>
</feature>
<dbReference type="EMBL" id="CAJOBC010086753">
    <property type="protein sequence ID" value="CAF4348064.1"/>
    <property type="molecule type" value="Genomic_DNA"/>
</dbReference>
<keyword evidence="4" id="KW-1185">Reference proteome</keyword>
<dbReference type="Gene3D" id="2.40.70.10">
    <property type="entry name" value="Acid Proteases"/>
    <property type="match status" value="1"/>
</dbReference>
<evidence type="ECO:0000256" key="1">
    <source>
        <dbReference type="SAM" id="MobiDB-lite"/>
    </source>
</evidence>
<sequence length="261" mass="29450">MTNASKVDHLFHGLKSSLMKEVFRHAPTTPKEFLKVAKQEEVLEQLVNVSLSRDIRIGENLNDTSATYFPSSPLTQKSVRFHQHYTNDIGKYSSRPSRSSFNSSPYYQPPRLGTYDGRASKKNYPSSLILLNTRIHGRNVRAMEDTGATTSIITRSTLNTLPHGQIHGHAGNITLGDGKTTLRRYGWVDLMVKINGMKTHVRAMIVDALAANFILDRDLNNMGRQQRFRDAFQRICDMTDNDEEEETSRVRHGSMIAGGNL</sequence>
<feature type="compositionally biased region" description="Low complexity" evidence="1">
    <location>
        <begin position="93"/>
        <end position="105"/>
    </location>
</feature>
<dbReference type="CDD" id="cd00303">
    <property type="entry name" value="retropepsin_like"/>
    <property type="match status" value="1"/>
</dbReference>
<gene>
    <name evidence="2" type="ORF">GPM918_LOCUS35947</name>
    <name evidence="3" type="ORF">SRO942_LOCUS36670</name>
</gene>
<comment type="caution">
    <text evidence="2">The sequence shown here is derived from an EMBL/GenBank/DDBJ whole genome shotgun (WGS) entry which is preliminary data.</text>
</comment>
<evidence type="ECO:0000313" key="4">
    <source>
        <dbReference type="Proteomes" id="UP000663829"/>
    </source>
</evidence>
<proteinExistence type="predicted"/>
<dbReference type="Proteomes" id="UP000681722">
    <property type="component" value="Unassembled WGS sequence"/>
</dbReference>
<evidence type="ECO:0000313" key="3">
    <source>
        <dbReference type="EMBL" id="CAF4348064.1"/>
    </source>
</evidence>
<dbReference type="SUPFAM" id="SSF50630">
    <property type="entry name" value="Acid proteases"/>
    <property type="match status" value="1"/>
</dbReference>
<feature type="region of interest" description="Disordered" evidence="1">
    <location>
        <begin position="242"/>
        <end position="261"/>
    </location>
</feature>
<reference evidence="2" key="1">
    <citation type="submission" date="2021-02" db="EMBL/GenBank/DDBJ databases">
        <authorList>
            <person name="Nowell W R."/>
        </authorList>
    </citation>
    <scope>NUCLEOTIDE SEQUENCE</scope>
</reference>
<dbReference type="AlphaFoldDB" id="A0A815S591"/>
<name>A0A815S591_9BILA</name>
<dbReference type="Pfam" id="PF13650">
    <property type="entry name" value="Asp_protease_2"/>
    <property type="match status" value="1"/>
</dbReference>